<dbReference type="AlphaFoldDB" id="A0A811V660"/>
<dbReference type="Proteomes" id="UP000606786">
    <property type="component" value="Unassembled WGS sequence"/>
</dbReference>
<feature type="region of interest" description="Disordered" evidence="1">
    <location>
        <begin position="1"/>
        <end position="32"/>
    </location>
</feature>
<keyword evidence="2" id="KW-0812">Transmembrane</keyword>
<evidence type="ECO:0000256" key="1">
    <source>
        <dbReference type="SAM" id="MobiDB-lite"/>
    </source>
</evidence>
<reference evidence="3" key="1">
    <citation type="submission" date="2020-11" db="EMBL/GenBank/DDBJ databases">
        <authorList>
            <person name="Whitehead M."/>
        </authorList>
    </citation>
    <scope>NUCLEOTIDE SEQUENCE</scope>
    <source>
        <strain evidence="3">EGII</strain>
    </source>
</reference>
<organism evidence="3 4">
    <name type="scientific">Ceratitis capitata</name>
    <name type="common">Mediterranean fruit fly</name>
    <name type="synonym">Tephritis capitata</name>
    <dbReference type="NCBI Taxonomy" id="7213"/>
    <lineage>
        <taxon>Eukaryota</taxon>
        <taxon>Metazoa</taxon>
        <taxon>Ecdysozoa</taxon>
        <taxon>Arthropoda</taxon>
        <taxon>Hexapoda</taxon>
        <taxon>Insecta</taxon>
        <taxon>Pterygota</taxon>
        <taxon>Neoptera</taxon>
        <taxon>Endopterygota</taxon>
        <taxon>Diptera</taxon>
        <taxon>Brachycera</taxon>
        <taxon>Muscomorpha</taxon>
        <taxon>Tephritoidea</taxon>
        <taxon>Tephritidae</taxon>
        <taxon>Ceratitis</taxon>
        <taxon>Ceratitis</taxon>
    </lineage>
</organism>
<feature type="transmembrane region" description="Helical" evidence="2">
    <location>
        <begin position="148"/>
        <end position="165"/>
    </location>
</feature>
<feature type="compositionally biased region" description="Polar residues" evidence="1">
    <location>
        <begin position="1"/>
        <end position="10"/>
    </location>
</feature>
<keyword evidence="4" id="KW-1185">Reference proteome</keyword>
<dbReference type="EMBL" id="CAJHJT010000034">
    <property type="protein sequence ID" value="CAD7005306.1"/>
    <property type="molecule type" value="Genomic_DNA"/>
</dbReference>
<sequence length="260" mass="28859">MHSTSTSSDSLAGEQQQQRKSRNRRNEEKQMNDMKLLLADARISIIFDSETACAWHEQDCRRPPQTLTALLLSLCASCAILFEHIPVTASHISLHLCATTTIGHEASSHHPSPVYEKHSQLGNYPAVSCLVFPSHITTTINPIALRRLPAVALAVICMLAVAVAAKQHRLQKKLEYKQLSQQSEEERKSQALQVNVSVVASHLLSFSRMFRVAEHNYPTLTSCALDVNIKLSENGRNAHVNEKRRECGVGDDFGRTVGKS</sequence>
<keyword evidence="2" id="KW-1133">Transmembrane helix</keyword>
<evidence type="ECO:0000256" key="2">
    <source>
        <dbReference type="SAM" id="Phobius"/>
    </source>
</evidence>
<gene>
    <name evidence="3" type="ORF">CCAP1982_LOCUS13664</name>
</gene>
<keyword evidence="2" id="KW-0472">Membrane</keyword>
<protein>
    <submittedName>
        <fullName evidence="3">(Mediterranean fruit fly) hypothetical protein</fullName>
    </submittedName>
</protein>
<evidence type="ECO:0000313" key="3">
    <source>
        <dbReference type="EMBL" id="CAD7005306.1"/>
    </source>
</evidence>
<accession>A0A811V660</accession>
<name>A0A811V660_CERCA</name>
<proteinExistence type="predicted"/>
<evidence type="ECO:0000313" key="4">
    <source>
        <dbReference type="Proteomes" id="UP000606786"/>
    </source>
</evidence>
<comment type="caution">
    <text evidence="3">The sequence shown here is derived from an EMBL/GenBank/DDBJ whole genome shotgun (WGS) entry which is preliminary data.</text>
</comment>